<reference evidence="6 7" key="1">
    <citation type="submission" date="2016-10" db="EMBL/GenBank/DDBJ databases">
        <authorList>
            <person name="de Groot N.N."/>
        </authorList>
    </citation>
    <scope>NUCLEOTIDE SEQUENCE [LARGE SCALE GENOMIC DNA]</scope>
    <source>
        <strain evidence="6 7">CGMCC 4.6533</strain>
    </source>
</reference>
<dbReference type="GO" id="GO:0046872">
    <property type="term" value="F:metal ion binding"/>
    <property type="evidence" value="ECO:0007669"/>
    <property type="project" value="InterPro"/>
</dbReference>
<dbReference type="Gene3D" id="3.30.470.20">
    <property type="entry name" value="ATP-grasp fold, B domain"/>
    <property type="match status" value="1"/>
</dbReference>
<dbReference type="InterPro" id="IPR011761">
    <property type="entry name" value="ATP-grasp"/>
</dbReference>
<dbReference type="AlphaFoldDB" id="A0A1G8IDD3"/>
<accession>A0A1G8IDD3</accession>
<dbReference type="SUPFAM" id="SSF56059">
    <property type="entry name" value="Glutathione synthetase ATP-binding domain-like"/>
    <property type="match status" value="1"/>
</dbReference>
<organism evidence="6 7">
    <name type="scientific">Nonomuraea jiangxiensis</name>
    <dbReference type="NCBI Taxonomy" id="633440"/>
    <lineage>
        <taxon>Bacteria</taxon>
        <taxon>Bacillati</taxon>
        <taxon>Actinomycetota</taxon>
        <taxon>Actinomycetes</taxon>
        <taxon>Streptosporangiales</taxon>
        <taxon>Streptosporangiaceae</taxon>
        <taxon>Nonomuraea</taxon>
    </lineage>
</organism>
<dbReference type="GO" id="GO:0016874">
    <property type="term" value="F:ligase activity"/>
    <property type="evidence" value="ECO:0007669"/>
    <property type="project" value="UniProtKB-KW"/>
</dbReference>
<sequence length="424" mass="46854">MTESAHPKRNPRGTLMMVDVYAPTMRLARRFTDAGYDVVRVQSTPQVPPTYRAGISRDPIAETIVHYGDFERTREAVAKHEPVAVITGGELGVELADRLSESLGLVTNGTVHSRARRDKFAQAETVRAAGLRAPRQLLVTDENELAVWHHQTGGRVVIKPIRSLANDGVTFCDTPQQSVAAYRRLARALNAFGIRNEGVVAQEYLTGTEYAVDTVSCSGRHRITDVWRYDKLSVNGVVDRMSGCTIIPAEGLIYSWLVGYAGAVLDALGVRYGPAHLEIMLTPDGPCLVEAGIRLAGADMPYYTCLATGESQIGWTLDAYTAPERFLAEYRRPYRIKQHVAMAFPTSPVEGVLRSYPGLEHVRRLESFHDVRMHVQPGEFLAKTIDNDTEPLIIGLRHPVAEVVARDLASVNYLDGPAFYEVAR</sequence>
<evidence type="ECO:0000256" key="1">
    <source>
        <dbReference type="ARBA" id="ARBA00022598"/>
    </source>
</evidence>
<feature type="domain" description="ATP-grasp" evidence="5">
    <location>
        <begin position="123"/>
        <end position="321"/>
    </location>
</feature>
<name>A0A1G8IDD3_9ACTN</name>
<keyword evidence="1" id="KW-0436">Ligase</keyword>
<dbReference type="Proteomes" id="UP000199202">
    <property type="component" value="Unassembled WGS sequence"/>
</dbReference>
<evidence type="ECO:0000256" key="2">
    <source>
        <dbReference type="ARBA" id="ARBA00022741"/>
    </source>
</evidence>
<evidence type="ECO:0000313" key="6">
    <source>
        <dbReference type="EMBL" id="SDI16560.1"/>
    </source>
</evidence>
<evidence type="ECO:0000256" key="4">
    <source>
        <dbReference type="PROSITE-ProRule" id="PRU00409"/>
    </source>
</evidence>
<keyword evidence="7" id="KW-1185">Reference proteome</keyword>
<evidence type="ECO:0000313" key="7">
    <source>
        <dbReference type="Proteomes" id="UP000199202"/>
    </source>
</evidence>
<dbReference type="PROSITE" id="PS50975">
    <property type="entry name" value="ATP_GRASP"/>
    <property type="match status" value="1"/>
</dbReference>
<dbReference type="RefSeq" id="WP_218135692.1">
    <property type="nucleotide sequence ID" value="NZ_FNDJ01000004.1"/>
</dbReference>
<evidence type="ECO:0000259" key="5">
    <source>
        <dbReference type="PROSITE" id="PS50975"/>
    </source>
</evidence>
<keyword evidence="3 4" id="KW-0067">ATP-binding</keyword>
<gene>
    <name evidence="6" type="ORF">SAMN05421869_104446</name>
</gene>
<evidence type="ECO:0000256" key="3">
    <source>
        <dbReference type="ARBA" id="ARBA00022840"/>
    </source>
</evidence>
<protein>
    <submittedName>
        <fullName evidence="6">Biotin carboxylase</fullName>
    </submittedName>
</protein>
<dbReference type="PANTHER" id="PTHR43585:SF2">
    <property type="entry name" value="ATP-GRASP ENZYME FSQD"/>
    <property type="match status" value="1"/>
</dbReference>
<dbReference type="STRING" id="633440.SAMN05421869_104446"/>
<dbReference type="PANTHER" id="PTHR43585">
    <property type="entry name" value="FUMIPYRROLE BIOSYNTHESIS PROTEIN C"/>
    <property type="match status" value="1"/>
</dbReference>
<proteinExistence type="predicted"/>
<dbReference type="EMBL" id="FNDJ01000004">
    <property type="protein sequence ID" value="SDI16560.1"/>
    <property type="molecule type" value="Genomic_DNA"/>
</dbReference>
<dbReference type="NCBIfam" id="NF005543">
    <property type="entry name" value="PRK07206.1"/>
    <property type="match status" value="1"/>
</dbReference>
<dbReference type="Pfam" id="PF13535">
    <property type="entry name" value="ATP-grasp_4"/>
    <property type="match status" value="1"/>
</dbReference>
<dbReference type="InterPro" id="IPR052032">
    <property type="entry name" value="ATP-dep_AA_Ligase"/>
</dbReference>
<dbReference type="GO" id="GO:0005524">
    <property type="term" value="F:ATP binding"/>
    <property type="evidence" value="ECO:0007669"/>
    <property type="project" value="UniProtKB-UniRule"/>
</dbReference>
<keyword evidence="2 4" id="KW-0547">Nucleotide-binding</keyword>